<evidence type="ECO:0000313" key="1">
    <source>
        <dbReference type="EMBL" id="ERI74940.1"/>
    </source>
</evidence>
<dbReference type="Proteomes" id="UP000016491">
    <property type="component" value="Unassembled WGS sequence"/>
</dbReference>
<dbReference type="InterPro" id="IPR043129">
    <property type="entry name" value="ATPase_NBD"/>
</dbReference>
<dbReference type="SUPFAM" id="SSF53067">
    <property type="entry name" value="Actin-like ATPase domain"/>
    <property type="match status" value="1"/>
</dbReference>
<sequence length="572" mass="62611">MTDRAPQLYNLTKEANIPRLNRQREELPVTNYIFSPYNRVWRDSNKAQSEEWIIPHSGSFLLFYGKVLPPKRSAAGGESRSRDSFFWKERRVGMEHTQMLSVGIDIGTSTSQVIFSRLTVENTAGYFSVPAVSIIGKEVVYQSPVHRTPLIDESLIDGEALRKMIETEYASAKITANQVETGAVIITGESARKENARMVLELLSGFAGDFVVSTAGPDLESVIAGQGSGAWEFSEENGTVVVNLDIGGGTTNVVLFDGGEVRARGCLDIGGRQVTLDSRGRIAYISPSAGRIAQACHLNLVKGEPASVETLNRLCDKMSEVLEQMLGVAEPTPLLEEVRTQGSALFKLPADRPVRFVCFSGGVADCIYQPGREPFAYGDIGVLLGNAVRRGRLFQAFRVLDASETIRATVIGAGNYTTTISGSTISYTEGLFPMKNVPVLKLTLSEEERCWGGDSKFLYEKIKWFLAQNDAACMVLAMEGRRDPDYQELKKLAAVTADALDRALLPEVPLLLMVRSDIAKALGQIIRQKLSGKRPLVAVDAVKAEFNNFVDFGRPIMNGLVIPVIVKTLIFG</sequence>
<dbReference type="EMBL" id="AWSU01000274">
    <property type="protein sequence ID" value="ERI74940.1"/>
    <property type="molecule type" value="Genomic_DNA"/>
</dbReference>
<gene>
    <name evidence="1" type="ORF">CLOSYM_03517</name>
</gene>
<protein>
    <submittedName>
        <fullName evidence="1">Ethanolamine utilization protein EutA</fullName>
    </submittedName>
</protein>
<accession>A0ABC9TUA4</accession>
<name>A0ABC9TUA4_CLOSY</name>
<organism evidence="1 2">
    <name type="scientific">[Clostridium] symbiosum ATCC 14940</name>
    <dbReference type="NCBI Taxonomy" id="411472"/>
    <lineage>
        <taxon>Bacteria</taxon>
        <taxon>Bacillati</taxon>
        <taxon>Bacillota</taxon>
        <taxon>Clostridia</taxon>
        <taxon>Lachnospirales</taxon>
        <taxon>Lachnospiraceae</taxon>
        <taxon>Otoolea</taxon>
    </lineage>
</organism>
<dbReference type="PANTHER" id="PTHR32432:SF13">
    <property type="entry name" value="ETHANOLAMINE AMMONIA-LYASE REACTIVASE EUTA"/>
    <property type="match status" value="1"/>
</dbReference>
<proteinExistence type="predicted"/>
<comment type="caution">
    <text evidence="1">The sequence shown here is derived from an EMBL/GenBank/DDBJ whole genome shotgun (WGS) entry which is preliminary data.</text>
</comment>
<dbReference type="Gene3D" id="3.30.420.40">
    <property type="match status" value="1"/>
</dbReference>
<dbReference type="Pfam" id="PF06277">
    <property type="entry name" value="EutA"/>
    <property type="match status" value="1"/>
</dbReference>
<dbReference type="InterPro" id="IPR050696">
    <property type="entry name" value="FtsA/MreB"/>
</dbReference>
<reference evidence="1 2" key="1">
    <citation type="submission" date="2013-07" db="EMBL/GenBank/DDBJ databases">
        <authorList>
            <person name="Weinstock G."/>
            <person name="Sodergren E."/>
            <person name="Wylie T."/>
            <person name="Fulton L."/>
            <person name="Fulton R."/>
            <person name="Fronick C."/>
            <person name="O'Laughlin M."/>
            <person name="Godfrey J."/>
            <person name="Miner T."/>
            <person name="Herter B."/>
            <person name="Appelbaum E."/>
            <person name="Cordes M."/>
            <person name="Lek S."/>
            <person name="Wollam A."/>
            <person name="Pepin K.H."/>
            <person name="Palsikar V.B."/>
            <person name="Mitreva M."/>
            <person name="Wilson R.K."/>
        </authorList>
    </citation>
    <scope>NUCLEOTIDE SEQUENCE [LARGE SCALE GENOMIC DNA]</scope>
    <source>
        <strain evidence="1 2">ATCC 14940</strain>
    </source>
</reference>
<dbReference type="AlphaFoldDB" id="A0ABC9TUA4"/>
<evidence type="ECO:0000313" key="2">
    <source>
        <dbReference type="Proteomes" id="UP000016491"/>
    </source>
</evidence>
<dbReference type="InterPro" id="IPR009377">
    <property type="entry name" value="EutA"/>
</dbReference>
<dbReference type="PANTHER" id="PTHR32432">
    <property type="entry name" value="CELL DIVISION PROTEIN FTSA-RELATED"/>
    <property type="match status" value="1"/>
</dbReference>